<protein>
    <submittedName>
        <fullName evidence="3">Uncharacterized protein</fullName>
    </submittedName>
</protein>
<keyword evidence="4" id="KW-1185">Reference proteome</keyword>
<name>A0AAD7GVT6_MYCRO</name>
<evidence type="ECO:0000313" key="4">
    <source>
        <dbReference type="Proteomes" id="UP001221757"/>
    </source>
</evidence>
<evidence type="ECO:0000256" key="2">
    <source>
        <dbReference type="SAM" id="SignalP"/>
    </source>
</evidence>
<proteinExistence type="predicted"/>
<dbReference type="Proteomes" id="UP001221757">
    <property type="component" value="Unassembled WGS sequence"/>
</dbReference>
<evidence type="ECO:0000256" key="1">
    <source>
        <dbReference type="SAM" id="MobiDB-lite"/>
    </source>
</evidence>
<sequence length="324" mass="33382">MLEVLVHRSFLGSRSLVLLLAFFALVTHLVAGQTINGQTFTNGLAVIDAPSPNNPGHAGSTIPIAVDVSGNGQLQSAASLPGSGLPTSYESMEIYLVSAETNVNTTVSTGPAFLTGEGGSTVKHLNWPIPTCIPQGNYNLTFYETSNFNGQGVFTITSIPIPISNTGAPAQCPDLNPLQPQPQDSSPLPQSPFAPGSPISISSSRMVTVIGAGPNPTLTLTLTISGGVLDLPTVTVTASAKPTPTTVVLVSLATVTETDQGKVTTFTQTSTLTTVVAAPSQTGGQSNTQDTSGFIPVNAGSRLICSMSLCLFFGAWTLSCVLLY</sequence>
<feature type="region of interest" description="Disordered" evidence="1">
    <location>
        <begin position="167"/>
        <end position="197"/>
    </location>
</feature>
<evidence type="ECO:0000313" key="3">
    <source>
        <dbReference type="EMBL" id="KAJ7706393.1"/>
    </source>
</evidence>
<feature type="signal peptide" evidence="2">
    <location>
        <begin position="1"/>
        <end position="32"/>
    </location>
</feature>
<keyword evidence="2" id="KW-0732">Signal</keyword>
<comment type="caution">
    <text evidence="3">The sequence shown here is derived from an EMBL/GenBank/DDBJ whole genome shotgun (WGS) entry which is preliminary data.</text>
</comment>
<feature type="compositionally biased region" description="Low complexity" evidence="1">
    <location>
        <begin position="173"/>
        <end position="188"/>
    </location>
</feature>
<organism evidence="3 4">
    <name type="scientific">Mycena rosella</name>
    <name type="common">Pink bonnet</name>
    <name type="synonym">Agaricus rosellus</name>
    <dbReference type="NCBI Taxonomy" id="1033263"/>
    <lineage>
        <taxon>Eukaryota</taxon>
        <taxon>Fungi</taxon>
        <taxon>Dikarya</taxon>
        <taxon>Basidiomycota</taxon>
        <taxon>Agaricomycotina</taxon>
        <taxon>Agaricomycetes</taxon>
        <taxon>Agaricomycetidae</taxon>
        <taxon>Agaricales</taxon>
        <taxon>Marasmiineae</taxon>
        <taxon>Mycenaceae</taxon>
        <taxon>Mycena</taxon>
    </lineage>
</organism>
<gene>
    <name evidence="3" type="ORF">B0H17DRAFT_1037019</name>
</gene>
<accession>A0AAD7GVT6</accession>
<feature type="chain" id="PRO_5042010393" evidence="2">
    <location>
        <begin position="33"/>
        <end position="324"/>
    </location>
</feature>
<reference evidence="3" key="1">
    <citation type="submission" date="2023-03" db="EMBL/GenBank/DDBJ databases">
        <title>Massive genome expansion in bonnet fungi (Mycena s.s.) driven by repeated elements and novel gene families across ecological guilds.</title>
        <authorList>
            <consortium name="Lawrence Berkeley National Laboratory"/>
            <person name="Harder C.B."/>
            <person name="Miyauchi S."/>
            <person name="Viragh M."/>
            <person name="Kuo A."/>
            <person name="Thoen E."/>
            <person name="Andreopoulos B."/>
            <person name="Lu D."/>
            <person name="Skrede I."/>
            <person name="Drula E."/>
            <person name="Henrissat B."/>
            <person name="Morin E."/>
            <person name="Kohler A."/>
            <person name="Barry K."/>
            <person name="LaButti K."/>
            <person name="Morin E."/>
            <person name="Salamov A."/>
            <person name="Lipzen A."/>
            <person name="Mereny Z."/>
            <person name="Hegedus B."/>
            <person name="Baldrian P."/>
            <person name="Stursova M."/>
            <person name="Weitz H."/>
            <person name="Taylor A."/>
            <person name="Grigoriev I.V."/>
            <person name="Nagy L.G."/>
            <person name="Martin F."/>
            <person name="Kauserud H."/>
        </authorList>
    </citation>
    <scope>NUCLEOTIDE SEQUENCE</scope>
    <source>
        <strain evidence="3">CBHHK067</strain>
    </source>
</reference>
<dbReference type="AlphaFoldDB" id="A0AAD7GVT6"/>
<dbReference type="EMBL" id="JARKIE010000007">
    <property type="protein sequence ID" value="KAJ7706393.1"/>
    <property type="molecule type" value="Genomic_DNA"/>
</dbReference>